<reference evidence="1 2" key="1">
    <citation type="submission" date="2019-03" db="EMBL/GenBank/DDBJ databases">
        <title>Genomics of glacier-inhabiting Cryobacterium strains.</title>
        <authorList>
            <person name="Liu Q."/>
            <person name="Xin Y.-H."/>
        </authorList>
    </citation>
    <scope>NUCLEOTIDE SEQUENCE [LARGE SCALE GENOMIC DNA]</scope>
    <source>
        <strain evidence="1 2">MDB1-5</strain>
    </source>
</reference>
<accession>A0ABY2IQQ8</accession>
<proteinExistence type="predicted"/>
<organism evidence="1 2">
    <name type="scientific">Cryobacterium glucosi</name>
    <dbReference type="NCBI Taxonomy" id="1259175"/>
    <lineage>
        <taxon>Bacteria</taxon>
        <taxon>Bacillati</taxon>
        <taxon>Actinomycetota</taxon>
        <taxon>Actinomycetes</taxon>
        <taxon>Micrococcales</taxon>
        <taxon>Microbacteriaceae</taxon>
        <taxon>Cryobacterium</taxon>
    </lineage>
</organism>
<dbReference type="Proteomes" id="UP000297604">
    <property type="component" value="Unassembled WGS sequence"/>
</dbReference>
<sequence>MYSPITIKARITSSPLYGIVLVAKVTTNTTLDYDDEHTAQLERAAVKLGTATVSDAFAEALRTVTGLVGDIEVRGRQRDGVLLIAEQLDEHIVMGIDAAAVAAVAADLIERTGFVKVWMDRSL</sequence>
<protein>
    <submittedName>
        <fullName evidence="1">Uncharacterized protein</fullName>
    </submittedName>
</protein>
<name>A0ABY2IQQ8_9MICO</name>
<evidence type="ECO:0000313" key="1">
    <source>
        <dbReference type="EMBL" id="TFC22675.1"/>
    </source>
</evidence>
<keyword evidence="2" id="KW-1185">Reference proteome</keyword>
<dbReference type="RefSeq" id="WP_134449424.1">
    <property type="nucleotide sequence ID" value="NZ_SOFS01000012.1"/>
</dbReference>
<evidence type="ECO:0000313" key="2">
    <source>
        <dbReference type="Proteomes" id="UP000297604"/>
    </source>
</evidence>
<comment type="caution">
    <text evidence="1">The sequence shown here is derived from an EMBL/GenBank/DDBJ whole genome shotgun (WGS) entry which is preliminary data.</text>
</comment>
<dbReference type="EMBL" id="SOFS01000012">
    <property type="protein sequence ID" value="TFC22675.1"/>
    <property type="molecule type" value="Genomic_DNA"/>
</dbReference>
<gene>
    <name evidence="1" type="ORF">E3O46_04360</name>
</gene>